<keyword evidence="6" id="KW-1185">Reference proteome</keyword>
<proteinExistence type="predicted"/>
<accession>G1BSG2</accession>
<dbReference type="GeneID" id="40090360"/>
<dbReference type="Proteomes" id="UP000223621">
    <property type="component" value="Segment"/>
</dbReference>
<organism evidence="5 6">
    <name type="scientific">Mycobacterium phage Yoshi</name>
    <dbReference type="NCBI Taxonomy" id="2920891"/>
    <lineage>
        <taxon>Viruses</taxon>
        <taxon>Duplodnaviria</taxon>
        <taxon>Heunggongvirae</taxon>
        <taxon>Uroviricota</taxon>
        <taxon>Caudoviricetes</taxon>
        <taxon>Gracegardnervirinae</taxon>
        <taxon>Avanivirus</taxon>
        <taxon>Avanivirus yoshi</taxon>
    </lineage>
</organism>
<evidence type="ECO:0000313" key="5">
    <source>
        <dbReference type="EMBL" id="AEK07806.1"/>
    </source>
</evidence>
<gene>
    <name evidence="5" type="primary">55</name>
    <name evidence="5" type="ORF">YOSHI_55</name>
</gene>
<reference evidence="5 6" key="1">
    <citation type="journal article" date="2012" name="J. Virol.">
        <title>Complete Genome Sequences of 138 Mycobacteriophages.</title>
        <authorList>
            <consortium name="the Science Education Alliance Phage Hunters Advancing Genomics and Evolutionary Science Program"/>
            <consortium name="the KwaZulu-Natal Research Institute for Tuberculosis and HIV Mycobacterial Genetics Course Students"/>
            <consortium name="the Phage Hunters Integrating Research and Education Program"/>
            <person name="Hatfull G.F."/>
        </authorList>
    </citation>
    <scope>NUCLEOTIDE SEQUENCE [LARGE SCALE GENOMIC DNA]</scope>
    <source>
        <strain evidence="5 6">Yoshi</strain>
    </source>
</reference>
<sequence>MPYVLYRIYDNAGTLLYVGATTNPPTRFADHHRMQPWWATADTIKLQHLPSPEALVEAELDAIAAEKPVYNIAGTRRHGLRARKPNIRKKGEGGIFQRPNGLWVGSMEDGHTSEGKRRQKRVYGKDRETVERKLSEIREGKR</sequence>
<dbReference type="EMBL" id="JF704115">
    <property type="protein sequence ID" value="AEK07806.1"/>
    <property type="molecule type" value="Genomic_DNA"/>
</dbReference>
<dbReference type="InterPro" id="IPR035901">
    <property type="entry name" value="GIY-YIG_endonuc_sf"/>
</dbReference>
<dbReference type="RefSeq" id="YP_009613959.1">
    <property type="nucleotide sequence ID" value="NC_042030.1"/>
</dbReference>
<dbReference type="PROSITE" id="PS50164">
    <property type="entry name" value="GIY_YIG"/>
    <property type="match status" value="1"/>
</dbReference>
<dbReference type="OrthoDB" id="8561at10239"/>
<evidence type="ECO:0000259" key="4">
    <source>
        <dbReference type="PROSITE" id="PS50164"/>
    </source>
</evidence>
<protein>
    <recommendedName>
        <fullName evidence="4">GIY-YIG domain-containing protein</fullName>
    </recommendedName>
</protein>
<dbReference type="InterPro" id="IPR000305">
    <property type="entry name" value="GIY-YIG_endonuc"/>
</dbReference>
<feature type="compositionally biased region" description="Basic and acidic residues" evidence="3">
    <location>
        <begin position="123"/>
        <end position="142"/>
    </location>
</feature>
<feature type="domain" description="GIY-YIG" evidence="4">
    <location>
        <begin position="1"/>
        <end position="81"/>
    </location>
</feature>
<dbReference type="SUPFAM" id="SSF82771">
    <property type="entry name" value="GIY-YIG endonuclease"/>
    <property type="match status" value="1"/>
</dbReference>
<evidence type="ECO:0000256" key="3">
    <source>
        <dbReference type="SAM" id="MobiDB-lite"/>
    </source>
</evidence>
<keyword evidence="2" id="KW-0460">Magnesium</keyword>
<dbReference type="CDD" id="cd00719">
    <property type="entry name" value="GIY-YIG_SF"/>
    <property type="match status" value="1"/>
</dbReference>
<name>G1BSG2_9CAUD</name>
<comment type="cofactor">
    <cofactor evidence="1">
        <name>Mg(2+)</name>
        <dbReference type="ChEBI" id="CHEBI:18420"/>
    </cofactor>
</comment>
<evidence type="ECO:0000256" key="2">
    <source>
        <dbReference type="ARBA" id="ARBA00022842"/>
    </source>
</evidence>
<evidence type="ECO:0000256" key="1">
    <source>
        <dbReference type="ARBA" id="ARBA00001946"/>
    </source>
</evidence>
<evidence type="ECO:0000313" key="6">
    <source>
        <dbReference type="Proteomes" id="UP000223621"/>
    </source>
</evidence>
<feature type="region of interest" description="Disordered" evidence="3">
    <location>
        <begin position="81"/>
        <end position="142"/>
    </location>
</feature>
<dbReference type="Pfam" id="PF01541">
    <property type="entry name" value="GIY-YIG"/>
    <property type="match status" value="1"/>
</dbReference>